<evidence type="ECO:0000256" key="4">
    <source>
        <dbReference type="ARBA" id="ARBA00022989"/>
    </source>
</evidence>
<dbReference type="Pfam" id="PF00990">
    <property type="entry name" value="GGDEF"/>
    <property type="match status" value="1"/>
</dbReference>
<dbReference type="PROSITE" id="PS50887">
    <property type="entry name" value="GGDEF"/>
    <property type="match status" value="1"/>
</dbReference>
<evidence type="ECO:0000256" key="7">
    <source>
        <dbReference type="SAM" id="Phobius"/>
    </source>
</evidence>
<keyword evidence="2" id="KW-1003">Cell membrane</keyword>
<feature type="domain" description="HAMP" evidence="8">
    <location>
        <begin position="360"/>
        <end position="412"/>
    </location>
</feature>
<keyword evidence="4 7" id="KW-1133">Transmembrane helix</keyword>
<sequence>MFRSKILRKFLALISSVLLIYTAVTLFIAVPKIDDTIKTLEEQNAKLVLEKVVLLTENVGKDLAQFKEEALAWHKRELINLTSVVTSMLEHVYQGAKIDFSRSQRCRKTFLDLISTIRYDQNNYFFAFDYNCTMLAHPYIAKGSDMRDVTDIKGDPIVPRLLQVARSDGEGFTHYWWQRPGENSNPVEKLSYSKDFPQWQFVITTGVYLDDIEKEVANRKKALFHMLRKIMHDTKIGKTGYIYIFDSHKMIIHPNSNIDGKNFKKLINPGKGTYIYDDLVKAAHGSGVLRYKWDKPTDKGHYVYDKISWIRYVPSMDLYVVSSAYTDELESVSRSIHNQLLYLGIGVLLLTLLLSVMLLRYLLRPVEKLTHTASLIAEGNYRIRAPVDTHDEIGTLAKNFNTMVDRLEEQIRTLDLKVKEKTEALQELAITDPLTKLFNRRYFAEVAPQMFSLAKRESEPFSILMLDIDRFKTINDTYGHLNGDRVIEALADIVRSVKRESDIAFRYGGEEFILLLPKTPLSGAVELAQRIRKTIESHSVASDNDETIQFRVSIGASEVDYQKDSNIEVVVKRADDAMYRAKKEGRNRVCAL</sequence>
<comment type="subcellular location">
    <subcellularLocation>
        <location evidence="1">Cell membrane</location>
        <topology evidence="1">Multi-pass membrane protein</topology>
    </subcellularLocation>
</comment>
<dbReference type="FunFam" id="3.30.70.270:FF:000001">
    <property type="entry name" value="Diguanylate cyclase domain protein"/>
    <property type="match status" value="1"/>
</dbReference>
<dbReference type="Gene3D" id="6.10.340.10">
    <property type="match status" value="1"/>
</dbReference>
<dbReference type="InterPro" id="IPR029787">
    <property type="entry name" value="Nucleotide_cyclase"/>
</dbReference>
<evidence type="ECO:0000256" key="6">
    <source>
        <dbReference type="SAM" id="Coils"/>
    </source>
</evidence>
<dbReference type="InterPro" id="IPR043128">
    <property type="entry name" value="Rev_trsase/Diguanyl_cyclase"/>
</dbReference>
<gene>
    <name evidence="10" type="ORF">MNB_SV-4-961</name>
</gene>
<dbReference type="InterPro" id="IPR050469">
    <property type="entry name" value="Diguanylate_Cyclase"/>
</dbReference>
<dbReference type="InterPro" id="IPR004010">
    <property type="entry name" value="Double_Cache_2"/>
</dbReference>
<dbReference type="GO" id="GO:0005886">
    <property type="term" value="C:plasma membrane"/>
    <property type="evidence" value="ECO:0007669"/>
    <property type="project" value="UniProtKB-SubCell"/>
</dbReference>
<feature type="domain" description="GGDEF" evidence="9">
    <location>
        <begin position="459"/>
        <end position="592"/>
    </location>
</feature>
<protein>
    <submittedName>
        <fullName evidence="10">Diguanylate cyclase/phosphodiesterase (GGDEF &amp; EAL domains) with PAS/PAC sensor(S)</fullName>
    </submittedName>
</protein>
<dbReference type="InterPro" id="IPR033480">
    <property type="entry name" value="sCache_2"/>
</dbReference>
<keyword evidence="6" id="KW-0175">Coiled coil</keyword>
<dbReference type="CDD" id="cd01949">
    <property type="entry name" value="GGDEF"/>
    <property type="match status" value="1"/>
</dbReference>
<dbReference type="PANTHER" id="PTHR45138:SF9">
    <property type="entry name" value="DIGUANYLATE CYCLASE DGCM-RELATED"/>
    <property type="match status" value="1"/>
</dbReference>
<dbReference type="Pfam" id="PF08269">
    <property type="entry name" value="dCache_2"/>
    <property type="match status" value="1"/>
</dbReference>
<proteinExistence type="predicted"/>
<evidence type="ECO:0000313" key="10">
    <source>
        <dbReference type="EMBL" id="SFV89779.1"/>
    </source>
</evidence>
<dbReference type="GO" id="GO:0052621">
    <property type="term" value="F:diguanylate cyclase activity"/>
    <property type="evidence" value="ECO:0007669"/>
    <property type="project" value="TreeGrafter"/>
</dbReference>
<evidence type="ECO:0000256" key="3">
    <source>
        <dbReference type="ARBA" id="ARBA00022692"/>
    </source>
</evidence>
<organism evidence="10">
    <name type="scientific">hydrothermal vent metagenome</name>
    <dbReference type="NCBI Taxonomy" id="652676"/>
    <lineage>
        <taxon>unclassified sequences</taxon>
        <taxon>metagenomes</taxon>
        <taxon>ecological metagenomes</taxon>
    </lineage>
</organism>
<evidence type="ECO:0000256" key="1">
    <source>
        <dbReference type="ARBA" id="ARBA00004651"/>
    </source>
</evidence>
<dbReference type="Gene3D" id="3.30.70.270">
    <property type="match status" value="1"/>
</dbReference>
<evidence type="ECO:0000259" key="9">
    <source>
        <dbReference type="PROSITE" id="PS50887"/>
    </source>
</evidence>
<dbReference type="NCBIfam" id="TIGR00254">
    <property type="entry name" value="GGDEF"/>
    <property type="match status" value="1"/>
</dbReference>
<dbReference type="GO" id="GO:0007165">
    <property type="term" value="P:signal transduction"/>
    <property type="evidence" value="ECO:0007669"/>
    <property type="project" value="InterPro"/>
</dbReference>
<feature type="coiled-coil region" evidence="6">
    <location>
        <begin position="397"/>
        <end position="424"/>
    </location>
</feature>
<dbReference type="InterPro" id="IPR003660">
    <property type="entry name" value="HAMP_dom"/>
</dbReference>
<keyword evidence="3 7" id="KW-0812">Transmembrane</keyword>
<dbReference type="SMART" id="SM00267">
    <property type="entry name" value="GGDEF"/>
    <property type="match status" value="1"/>
</dbReference>
<dbReference type="PROSITE" id="PS50885">
    <property type="entry name" value="HAMP"/>
    <property type="match status" value="1"/>
</dbReference>
<dbReference type="SMART" id="SM01049">
    <property type="entry name" value="Cache_2"/>
    <property type="match status" value="2"/>
</dbReference>
<dbReference type="InterPro" id="IPR000160">
    <property type="entry name" value="GGDEF_dom"/>
</dbReference>
<dbReference type="Pfam" id="PF00672">
    <property type="entry name" value="HAMP"/>
    <property type="match status" value="1"/>
</dbReference>
<evidence type="ECO:0000256" key="5">
    <source>
        <dbReference type="ARBA" id="ARBA00023136"/>
    </source>
</evidence>
<name>A0A1W1E769_9ZZZZ</name>
<dbReference type="SUPFAM" id="SSF55073">
    <property type="entry name" value="Nucleotide cyclase"/>
    <property type="match status" value="1"/>
</dbReference>
<dbReference type="EMBL" id="FPIB01000003">
    <property type="protein sequence ID" value="SFV89779.1"/>
    <property type="molecule type" value="Genomic_DNA"/>
</dbReference>
<evidence type="ECO:0000259" key="8">
    <source>
        <dbReference type="PROSITE" id="PS50885"/>
    </source>
</evidence>
<evidence type="ECO:0000256" key="2">
    <source>
        <dbReference type="ARBA" id="ARBA00022475"/>
    </source>
</evidence>
<dbReference type="Gene3D" id="3.30.450.20">
    <property type="entry name" value="PAS domain"/>
    <property type="match status" value="2"/>
</dbReference>
<accession>A0A1W1E769</accession>
<dbReference type="PANTHER" id="PTHR45138">
    <property type="entry name" value="REGULATORY COMPONENTS OF SENSORY TRANSDUCTION SYSTEM"/>
    <property type="match status" value="1"/>
</dbReference>
<feature type="transmembrane region" description="Helical" evidence="7">
    <location>
        <begin position="340"/>
        <end position="363"/>
    </location>
</feature>
<dbReference type="AlphaFoldDB" id="A0A1W1E769"/>
<dbReference type="SUPFAM" id="SSF158472">
    <property type="entry name" value="HAMP domain-like"/>
    <property type="match status" value="1"/>
</dbReference>
<dbReference type="SMART" id="SM00304">
    <property type="entry name" value="HAMP"/>
    <property type="match status" value="1"/>
</dbReference>
<dbReference type="CDD" id="cd06225">
    <property type="entry name" value="HAMP"/>
    <property type="match status" value="1"/>
</dbReference>
<keyword evidence="5 7" id="KW-0472">Membrane</keyword>
<dbReference type="CDD" id="cd12912">
    <property type="entry name" value="PDC2_MCP_like"/>
    <property type="match status" value="1"/>
</dbReference>
<reference evidence="10" key="1">
    <citation type="submission" date="2016-10" db="EMBL/GenBank/DDBJ databases">
        <authorList>
            <person name="de Groot N.N."/>
        </authorList>
    </citation>
    <scope>NUCLEOTIDE SEQUENCE</scope>
</reference>